<accession>A0A0L6TW65</accession>
<reference evidence="3" key="1">
    <citation type="submission" date="2015-07" db="EMBL/GenBank/DDBJ databases">
        <title>Draft genome sequence of Acetobacterium bakii DSM 8293, a potential psychrophilic chemical producer through syngas fermentation.</title>
        <authorList>
            <person name="Song Y."/>
            <person name="Hwang S."/>
            <person name="Cho B.-K."/>
        </authorList>
    </citation>
    <scope>NUCLEOTIDE SEQUENCE [LARGE SCALE GENOMIC DNA]</scope>
    <source>
        <strain evidence="3">DSM 8239</strain>
    </source>
</reference>
<evidence type="ECO:0000313" key="2">
    <source>
        <dbReference type="EMBL" id="KNZ40506.1"/>
    </source>
</evidence>
<dbReference type="OrthoDB" id="1779342at2"/>
<dbReference type="PROSITE" id="PS51257">
    <property type="entry name" value="PROKAR_LIPOPROTEIN"/>
    <property type="match status" value="1"/>
</dbReference>
<sequence length="108" mass="11704">MKKRLLLVLIVALVLGLTVGCTSPSDEKNEDNAAQNTSFNAVIDEVSETELLVTVTDDDTFDRARVNLQGITLDFVPAVGQTIYLTISPQVGMSDPPFVNPIEITLVK</sequence>
<evidence type="ECO:0000256" key="1">
    <source>
        <dbReference type="SAM" id="SignalP"/>
    </source>
</evidence>
<comment type="caution">
    <text evidence="2">The sequence shown here is derived from an EMBL/GenBank/DDBJ whole genome shotgun (WGS) entry which is preliminary data.</text>
</comment>
<dbReference type="RefSeq" id="WP_050741647.1">
    <property type="nucleotide sequence ID" value="NZ_LGYO01000056.1"/>
</dbReference>
<keyword evidence="1" id="KW-0732">Signal</keyword>
<dbReference type="EMBL" id="LGYO01000056">
    <property type="protein sequence ID" value="KNZ40506.1"/>
    <property type="molecule type" value="Genomic_DNA"/>
</dbReference>
<proteinExistence type="predicted"/>
<gene>
    <name evidence="2" type="ORF">AKG39_17290</name>
</gene>
<organism evidence="2 3">
    <name type="scientific">Acetobacterium bakii</name>
    <dbReference type="NCBI Taxonomy" id="52689"/>
    <lineage>
        <taxon>Bacteria</taxon>
        <taxon>Bacillati</taxon>
        <taxon>Bacillota</taxon>
        <taxon>Clostridia</taxon>
        <taxon>Eubacteriales</taxon>
        <taxon>Eubacteriaceae</taxon>
        <taxon>Acetobacterium</taxon>
    </lineage>
</organism>
<dbReference type="Proteomes" id="UP000036873">
    <property type="component" value="Unassembled WGS sequence"/>
</dbReference>
<protein>
    <recommendedName>
        <fullName evidence="4">DUF3221 domain-containing protein</fullName>
    </recommendedName>
</protein>
<keyword evidence="3" id="KW-1185">Reference proteome</keyword>
<dbReference type="AlphaFoldDB" id="A0A0L6TW65"/>
<feature type="chain" id="PRO_5039169354" description="DUF3221 domain-containing protein" evidence="1">
    <location>
        <begin position="25"/>
        <end position="108"/>
    </location>
</feature>
<evidence type="ECO:0008006" key="4">
    <source>
        <dbReference type="Google" id="ProtNLM"/>
    </source>
</evidence>
<evidence type="ECO:0000313" key="3">
    <source>
        <dbReference type="Proteomes" id="UP000036873"/>
    </source>
</evidence>
<name>A0A0L6TW65_9FIRM</name>
<feature type="signal peptide" evidence="1">
    <location>
        <begin position="1"/>
        <end position="24"/>
    </location>
</feature>